<evidence type="ECO:0000313" key="4">
    <source>
        <dbReference type="Proteomes" id="UP000278823"/>
    </source>
</evidence>
<evidence type="ECO:0000313" key="3">
    <source>
        <dbReference type="EMBL" id="RUM24448.1"/>
    </source>
</evidence>
<dbReference type="OrthoDB" id="9779263at2"/>
<keyword evidence="3" id="KW-0808">Transferase</keyword>
<keyword evidence="1" id="KW-0460">Magnesium</keyword>
<evidence type="ECO:0000256" key="1">
    <source>
        <dbReference type="ARBA" id="ARBA00022842"/>
    </source>
</evidence>
<dbReference type="Proteomes" id="UP000278823">
    <property type="component" value="Unassembled WGS sequence"/>
</dbReference>
<dbReference type="AlphaFoldDB" id="A0A3S0TBB3"/>
<gene>
    <name evidence="3" type="ORF">EFQ99_16855</name>
</gene>
<dbReference type="InterPro" id="IPR029044">
    <property type="entry name" value="Nucleotide-diphossugar_trans"/>
</dbReference>
<dbReference type="InterPro" id="IPR025877">
    <property type="entry name" value="MobA-like_NTP_Trfase"/>
</dbReference>
<keyword evidence="4" id="KW-1185">Reference proteome</keyword>
<sequence length="209" mass="21429">MGSIGNVSVSVVVVVLAAGRSSRMQLSGHKLLAQFGGVALVRLAALAATGCKGDSVIVVTGYRGPDIEAQITGLEVSVARNPYFGDGMASSIVLGVQCAVDLDPDGVMIMLADMPLLKAEDLDTIIDAFRKSGGRAIVRAACDGIPGNPVIFPRAAFPALQSISGDNGARAIISHSALDVIDVDIGVSAKVDIDTTEQLFALGARPEAK</sequence>
<evidence type="ECO:0000259" key="2">
    <source>
        <dbReference type="Pfam" id="PF12804"/>
    </source>
</evidence>
<reference evidence="4" key="1">
    <citation type="submission" date="2018-11" db="EMBL/GenBank/DDBJ databases">
        <title>Rhizobium chutanense sp. nov., isolated from root nodules of Phaseolus vulgaris in China.</title>
        <authorList>
            <person name="Huo Y."/>
        </authorList>
    </citation>
    <scope>NUCLEOTIDE SEQUENCE [LARGE SCALE GENOMIC DNA]</scope>
    <source>
        <strain evidence="4">CCBAU 65647</strain>
    </source>
</reference>
<dbReference type="Pfam" id="PF12804">
    <property type="entry name" value="NTP_transf_3"/>
    <property type="match status" value="1"/>
</dbReference>
<dbReference type="SUPFAM" id="SSF53448">
    <property type="entry name" value="Nucleotide-diphospho-sugar transferases"/>
    <property type="match status" value="1"/>
</dbReference>
<dbReference type="CDD" id="cd04182">
    <property type="entry name" value="GT_2_like_f"/>
    <property type="match status" value="1"/>
</dbReference>
<protein>
    <submittedName>
        <fullName evidence="3">Nucleotidyltransferase family protein</fullName>
    </submittedName>
</protein>
<proteinExistence type="predicted"/>
<name>A0A3S0TBB3_9HYPH</name>
<dbReference type="PANTHER" id="PTHR43777:SF1">
    <property type="entry name" value="MOLYBDENUM COFACTOR CYTIDYLYLTRANSFERASE"/>
    <property type="match status" value="1"/>
</dbReference>
<dbReference type="GO" id="GO:0016779">
    <property type="term" value="F:nucleotidyltransferase activity"/>
    <property type="evidence" value="ECO:0007669"/>
    <property type="project" value="UniProtKB-ARBA"/>
</dbReference>
<organism evidence="3 4">
    <name type="scientific">Rhizobium vallis</name>
    <dbReference type="NCBI Taxonomy" id="634290"/>
    <lineage>
        <taxon>Bacteria</taxon>
        <taxon>Pseudomonadati</taxon>
        <taxon>Pseudomonadota</taxon>
        <taxon>Alphaproteobacteria</taxon>
        <taxon>Hyphomicrobiales</taxon>
        <taxon>Rhizobiaceae</taxon>
        <taxon>Rhizobium/Agrobacterium group</taxon>
        <taxon>Rhizobium</taxon>
    </lineage>
</organism>
<dbReference type="RefSeq" id="WP_126922134.1">
    <property type="nucleotide sequence ID" value="NZ_ML133690.1"/>
</dbReference>
<feature type="domain" description="MobA-like NTP transferase" evidence="2">
    <location>
        <begin position="13"/>
        <end position="175"/>
    </location>
</feature>
<dbReference type="PANTHER" id="PTHR43777">
    <property type="entry name" value="MOLYBDENUM COFACTOR CYTIDYLYLTRANSFERASE"/>
    <property type="match status" value="1"/>
</dbReference>
<comment type="caution">
    <text evidence="3">The sequence shown here is derived from an EMBL/GenBank/DDBJ whole genome shotgun (WGS) entry which is preliminary data.</text>
</comment>
<dbReference type="Gene3D" id="3.90.550.10">
    <property type="entry name" value="Spore Coat Polysaccharide Biosynthesis Protein SpsA, Chain A"/>
    <property type="match status" value="1"/>
</dbReference>
<accession>A0A3S0TBB3</accession>
<dbReference type="EMBL" id="RJTH01000005">
    <property type="protein sequence ID" value="RUM24448.1"/>
    <property type="molecule type" value="Genomic_DNA"/>
</dbReference>